<feature type="domain" description="Ketopantoate reductase N-terminal" evidence="11">
    <location>
        <begin position="3"/>
        <end position="141"/>
    </location>
</feature>
<keyword evidence="6 10" id="KW-0521">NADP</keyword>
<evidence type="ECO:0000256" key="7">
    <source>
        <dbReference type="ARBA" id="ARBA00023002"/>
    </source>
</evidence>
<evidence type="ECO:0000256" key="9">
    <source>
        <dbReference type="ARBA" id="ARBA00048793"/>
    </source>
</evidence>
<sequence length="294" mass="31894">MNIVVLGPGAVGALWALHLHGAGHQVSLWSRQPQAQVTLQLDDGQPVTFNNQNLAALANTDLVLITVKAWQVAAALTPLLAHLQRETILLFMHNGMGAVEALHYSIADFPILLATTTHGALKTTINQVRHTGLGQTQIGANNPLGARCDFIAEVLQHALAPVTWNPDIQPALWHKLAINCAINPLTAIHQCPNGALAAAEFTPTITAILDEVTAVMRAESIAFDDAALRTSVYQVINATAANYSSMQQDIFHQRPTEIDFINGYVVAKAKQHGIATPVNHKLYTRIKQREQSWS</sequence>
<dbReference type="EMBL" id="JARBFT010000005">
    <property type="protein sequence ID" value="MDE1514859.1"/>
    <property type="molecule type" value="Genomic_DNA"/>
</dbReference>
<evidence type="ECO:0000256" key="10">
    <source>
        <dbReference type="RuleBase" id="RU362068"/>
    </source>
</evidence>
<dbReference type="Gene3D" id="3.40.50.720">
    <property type="entry name" value="NAD(P)-binding Rossmann-like Domain"/>
    <property type="match status" value="1"/>
</dbReference>
<evidence type="ECO:0000256" key="6">
    <source>
        <dbReference type="ARBA" id="ARBA00022857"/>
    </source>
</evidence>
<comment type="function">
    <text evidence="10">Catalyzes the NADPH-dependent reduction of ketopantoate into pantoic acid.</text>
</comment>
<dbReference type="PANTHER" id="PTHR43765">
    <property type="entry name" value="2-DEHYDROPANTOATE 2-REDUCTASE-RELATED"/>
    <property type="match status" value="1"/>
</dbReference>
<accession>A0ABT5V2T3</accession>
<evidence type="ECO:0000313" key="14">
    <source>
        <dbReference type="Proteomes" id="UP001216189"/>
    </source>
</evidence>
<reference evidence="13 14" key="1">
    <citation type="submission" date="2023-02" db="EMBL/GenBank/DDBJ databases">
        <title>Vibrio intestini sp. nov., a close relative of Vibrio cholerae isolated from the intestine of Healthy Culter dabryi.</title>
        <authorList>
            <person name="Wu N."/>
        </authorList>
    </citation>
    <scope>NUCLEOTIDE SEQUENCE [LARGE SCALE GENOMIC DNA]</scope>
    <source>
        <strain evidence="13 14">DSL-7</strain>
    </source>
</reference>
<dbReference type="Proteomes" id="UP001216189">
    <property type="component" value="Unassembled WGS sequence"/>
</dbReference>
<dbReference type="RefSeq" id="WP_274722497.1">
    <property type="nucleotide sequence ID" value="NZ_JARBFT010000005.1"/>
</dbReference>
<dbReference type="InterPro" id="IPR008927">
    <property type="entry name" value="6-PGluconate_DH-like_C_sf"/>
</dbReference>
<dbReference type="InterPro" id="IPR003710">
    <property type="entry name" value="ApbA"/>
</dbReference>
<dbReference type="InterPro" id="IPR013752">
    <property type="entry name" value="KPA_reductase"/>
</dbReference>
<organism evidence="13 14">
    <name type="scientific">Vibrio chanodichtyis</name>
    <dbReference type="NCBI Taxonomy" id="3027932"/>
    <lineage>
        <taxon>Bacteria</taxon>
        <taxon>Pseudomonadati</taxon>
        <taxon>Pseudomonadota</taxon>
        <taxon>Gammaproteobacteria</taxon>
        <taxon>Vibrionales</taxon>
        <taxon>Vibrionaceae</taxon>
        <taxon>Vibrio</taxon>
    </lineage>
</organism>
<evidence type="ECO:0000256" key="3">
    <source>
        <dbReference type="ARBA" id="ARBA00013014"/>
    </source>
</evidence>
<dbReference type="SUPFAM" id="SSF51735">
    <property type="entry name" value="NAD(P)-binding Rossmann-fold domains"/>
    <property type="match status" value="1"/>
</dbReference>
<evidence type="ECO:0000256" key="2">
    <source>
        <dbReference type="ARBA" id="ARBA00007870"/>
    </source>
</evidence>
<evidence type="ECO:0000313" key="13">
    <source>
        <dbReference type="EMBL" id="MDE1514859.1"/>
    </source>
</evidence>
<protein>
    <recommendedName>
        <fullName evidence="4 10">2-dehydropantoate 2-reductase</fullName>
        <ecNumber evidence="3 10">1.1.1.169</ecNumber>
    </recommendedName>
    <alternativeName>
        <fullName evidence="8 10">Ketopantoate reductase</fullName>
    </alternativeName>
</protein>
<name>A0ABT5V2T3_9VIBR</name>
<dbReference type="NCBIfam" id="NF005087">
    <property type="entry name" value="PRK06522.1-1"/>
    <property type="match status" value="1"/>
</dbReference>
<gene>
    <name evidence="13" type="primary">panE</name>
    <name evidence="13" type="ORF">PUN32_07535</name>
</gene>
<dbReference type="InterPro" id="IPR013328">
    <property type="entry name" value="6PGD_dom2"/>
</dbReference>
<keyword evidence="14" id="KW-1185">Reference proteome</keyword>
<comment type="pathway">
    <text evidence="1 10">Cofactor biosynthesis; (R)-pantothenate biosynthesis; (R)-pantoate from 3-methyl-2-oxobutanoate: step 2/2.</text>
</comment>
<evidence type="ECO:0000256" key="1">
    <source>
        <dbReference type="ARBA" id="ARBA00004994"/>
    </source>
</evidence>
<dbReference type="NCBIfam" id="TIGR00745">
    <property type="entry name" value="apbA_panE"/>
    <property type="match status" value="1"/>
</dbReference>
<evidence type="ECO:0000256" key="4">
    <source>
        <dbReference type="ARBA" id="ARBA00019465"/>
    </source>
</evidence>
<dbReference type="Pfam" id="PF08546">
    <property type="entry name" value="ApbA_C"/>
    <property type="match status" value="1"/>
</dbReference>
<dbReference type="GO" id="GO:0008677">
    <property type="term" value="F:2-dehydropantoate 2-reductase activity"/>
    <property type="evidence" value="ECO:0007669"/>
    <property type="project" value="UniProtKB-EC"/>
</dbReference>
<evidence type="ECO:0000259" key="12">
    <source>
        <dbReference type="Pfam" id="PF08546"/>
    </source>
</evidence>
<keyword evidence="5 10" id="KW-0566">Pantothenate biosynthesis</keyword>
<evidence type="ECO:0000256" key="8">
    <source>
        <dbReference type="ARBA" id="ARBA00032024"/>
    </source>
</evidence>
<comment type="similarity">
    <text evidence="2 10">Belongs to the ketopantoate reductase family.</text>
</comment>
<dbReference type="InterPro" id="IPR050838">
    <property type="entry name" value="Ketopantoate_reductase"/>
</dbReference>
<comment type="caution">
    <text evidence="13">The sequence shown here is derived from an EMBL/GenBank/DDBJ whole genome shotgun (WGS) entry which is preliminary data.</text>
</comment>
<evidence type="ECO:0000259" key="11">
    <source>
        <dbReference type="Pfam" id="PF02558"/>
    </source>
</evidence>
<comment type="catalytic activity">
    <reaction evidence="9 10">
        <text>(R)-pantoate + NADP(+) = 2-dehydropantoate + NADPH + H(+)</text>
        <dbReference type="Rhea" id="RHEA:16233"/>
        <dbReference type="ChEBI" id="CHEBI:11561"/>
        <dbReference type="ChEBI" id="CHEBI:15378"/>
        <dbReference type="ChEBI" id="CHEBI:15980"/>
        <dbReference type="ChEBI" id="CHEBI:57783"/>
        <dbReference type="ChEBI" id="CHEBI:58349"/>
        <dbReference type="EC" id="1.1.1.169"/>
    </reaction>
</comment>
<dbReference type="EC" id="1.1.1.169" evidence="3 10"/>
<dbReference type="Pfam" id="PF02558">
    <property type="entry name" value="ApbA"/>
    <property type="match status" value="1"/>
</dbReference>
<dbReference type="InterPro" id="IPR036291">
    <property type="entry name" value="NAD(P)-bd_dom_sf"/>
</dbReference>
<proteinExistence type="inferred from homology"/>
<feature type="domain" description="Ketopantoate reductase C-terminal" evidence="12">
    <location>
        <begin position="167"/>
        <end position="290"/>
    </location>
</feature>
<dbReference type="PANTHER" id="PTHR43765:SF2">
    <property type="entry name" value="2-DEHYDROPANTOATE 2-REDUCTASE"/>
    <property type="match status" value="1"/>
</dbReference>
<keyword evidence="7 10" id="KW-0560">Oxidoreductase</keyword>
<dbReference type="InterPro" id="IPR013332">
    <property type="entry name" value="KPR_N"/>
</dbReference>
<evidence type="ECO:0000256" key="5">
    <source>
        <dbReference type="ARBA" id="ARBA00022655"/>
    </source>
</evidence>
<dbReference type="SUPFAM" id="SSF48179">
    <property type="entry name" value="6-phosphogluconate dehydrogenase C-terminal domain-like"/>
    <property type="match status" value="1"/>
</dbReference>
<dbReference type="Gene3D" id="1.10.1040.10">
    <property type="entry name" value="N-(1-d-carboxylethyl)-l-norvaline Dehydrogenase, domain 2"/>
    <property type="match status" value="1"/>
</dbReference>